<feature type="compositionally biased region" description="Low complexity" evidence="1">
    <location>
        <begin position="88"/>
        <end position="133"/>
    </location>
</feature>
<keyword evidence="4" id="KW-1185">Reference proteome</keyword>
<feature type="compositionally biased region" description="Polar residues" evidence="1">
    <location>
        <begin position="312"/>
        <end position="332"/>
    </location>
</feature>
<dbReference type="PRINTS" id="PR00348">
    <property type="entry name" value="UBIQUITIN"/>
</dbReference>
<feature type="region of interest" description="Disordered" evidence="1">
    <location>
        <begin position="259"/>
        <end position="332"/>
    </location>
</feature>
<accession>A0ABR2K1E7</accession>
<evidence type="ECO:0000259" key="2">
    <source>
        <dbReference type="PROSITE" id="PS50053"/>
    </source>
</evidence>
<dbReference type="InterPro" id="IPR000626">
    <property type="entry name" value="Ubiquitin-like_dom"/>
</dbReference>
<feature type="compositionally biased region" description="Low complexity" evidence="1">
    <location>
        <begin position="385"/>
        <end position="403"/>
    </location>
</feature>
<name>A0ABR2K1E7_9EUKA</name>
<dbReference type="InterPro" id="IPR029071">
    <property type="entry name" value="Ubiquitin-like_domsf"/>
</dbReference>
<feature type="region of interest" description="Disordered" evidence="1">
    <location>
        <begin position="79"/>
        <end position="139"/>
    </location>
</feature>
<feature type="compositionally biased region" description="Low complexity" evidence="1">
    <location>
        <begin position="280"/>
        <end position="311"/>
    </location>
</feature>
<sequence>MSQEEEEVTLDINLKILGNSEVVTIPLPNNITMESIKILASDYTDIPIDKMRLILTGRAMRNGTTLKDYDVHNGSTIHIVPERERNQRPQPQRQPPSNIQQPSPAQVQEQQNQQNQEQQPNQQNERNQENVQPTFSAPNSDLVQLRTAVSNVQQYLSEISFAASTLQRAVNQPSVGTSNEALANLCQRVNDVIPQILQLNSDIYTYHAFNVDGDGNRIAFSRDGPMGDPSSDFNDGFSFGFNSALNHLIQSAPNTIVLEPQNNDVNSNSQPLVPPSAQPTSNSNQNSSTVSTTTTSSTGVTTSTTTTTYTTAFSMNQPPNVQPPTNSVSGSFQGEIAPGVQAAVDIQVIDVPDDNNNDNGDGIVEVNNISIDIDSQVDPASTPESTEASNSGTTTSTTGSLTTDNHSPAAGNQNGQQQPLSPPNDDPVDLSQIVLDPEELEIVNADAAALRDHFEPPILGMQYFRQSSNNM</sequence>
<organism evidence="3 4">
    <name type="scientific">Tritrichomonas musculus</name>
    <dbReference type="NCBI Taxonomy" id="1915356"/>
    <lineage>
        <taxon>Eukaryota</taxon>
        <taxon>Metamonada</taxon>
        <taxon>Parabasalia</taxon>
        <taxon>Tritrichomonadida</taxon>
        <taxon>Tritrichomonadidae</taxon>
        <taxon>Tritrichomonas</taxon>
    </lineage>
</organism>
<dbReference type="Gene3D" id="3.10.20.90">
    <property type="entry name" value="Phosphatidylinositol 3-kinase Catalytic Subunit, Chain A, domain 1"/>
    <property type="match status" value="1"/>
</dbReference>
<dbReference type="CDD" id="cd17039">
    <property type="entry name" value="Ubl_ubiquitin_like"/>
    <property type="match status" value="1"/>
</dbReference>
<dbReference type="PROSITE" id="PS50053">
    <property type="entry name" value="UBIQUITIN_2"/>
    <property type="match status" value="1"/>
</dbReference>
<dbReference type="SUPFAM" id="SSF54236">
    <property type="entry name" value="Ubiquitin-like"/>
    <property type="match status" value="1"/>
</dbReference>
<feature type="region of interest" description="Disordered" evidence="1">
    <location>
        <begin position="375"/>
        <end position="430"/>
    </location>
</feature>
<evidence type="ECO:0000313" key="4">
    <source>
        <dbReference type="Proteomes" id="UP001470230"/>
    </source>
</evidence>
<dbReference type="EMBL" id="JAPFFF010000008">
    <property type="protein sequence ID" value="KAK8884772.1"/>
    <property type="molecule type" value="Genomic_DNA"/>
</dbReference>
<dbReference type="Pfam" id="PF00240">
    <property type="entry name" value="ubiquitin"/>
    <property type="match status" value="1"/>
</dbReference>
<evidence type="ECO:0000313" key="3">
    <source>
        <dbReference type="EMBL" id="KAK8884772.1"/>
    </source>
</evidence>
<dbReference type="SMART" id="SM00213">
    <property type="entry name" value="UBQ"/>
    <property type="match status" value="1"/>
</dbReference>
<evidence type="ECO:0000256" key="1">
    <source>
        <dbReference type="SAM" id="MobiDB-lite"/>
    </source>
</evidence>
<feature type="compositionally biased region" description="Polar residues" evidence="1">
    <location>
        <begin position="259"/>
        <end position="271"/>
    </location>
</feature>
<reference evidence="3 4" key="1">
    <citation type="submission" date="2024-04" db="EMBL/GenBank/DDBJ databases">
        <title>Tritrichomonas musculus Genome.</title>
        <authorList>
            <person name="Alves-Ferreira E."/>
            <person name="Grigg M."/>
            <person name="Lorenzi H."/>
            <person name="Galac M."/>
        </authorList>
    </citation>
    <scope>NUCLEOTIDE SEQUENCE [LARGE SCALE GENOMIC DNA]</scope>
    <source>
        <strain evidence="3 4">EAF2021</strain>
    </source>
</reference>
<proteinExistence type="predicted"/>
<protein>
    <recommendedName>
        <fullName evidence="2">Ubiquitin-like domain-containing protein</fullName>
    </recommendedName>
</protein>
<feature type="compositionally biased region" description="Polar residues" evidence="1">
    <location>
        <begin position="404"/>
        <end position="419"/>
    </location>
</feature>
<feature type="domain" description="Ubiquitin-like" evidence="2">
    <location>
        <begin position="10"/>
        <end position="86"/>
    </location>
</feature>
<comment type="caution">
    <text evidence="3">The sequence shown here is derived from an EMBL/GenBank/DDBJ whole genome shotgun (WGS) entry which is preliminary data.</text>
</comment>
<dbReference type="InterPro" id="IPR019956">
    <property type="entry name" value="Ubiquitin_dom"/>
</dbReference>
<dbReference type="Proteomes" id="UP001470230">
    <property type="component" value="Unassembled WGS sequence"/>
</dbReference>
<gene>
    <name evidence="3" type="ORF">M9Y10_043892</name>
</gene>